<organism evidence="1 2">
    <name type="scientific">Stenotrophomonas oahuensis</name>
    <dbReference type="NCBI Taxonomy" id="3003271"/>
    <lineage>
        <taxon>Bacteria</taxon>
        <taxon>Pseudomonadati</taxon>
        <taxon>Pseudomonadota</taxon>
        <taxon>Gammaproteobacteria</taxon>
        <taxon>Lysobacterales</taxon>
        <taxon>Lysobacteraceae</taxon>
        <taxon>Stenotrophomonas</taxon>
    </lineage>
</organism>
<dbReference type="RefSeq" id="WP_311192990.1">
    <property type="nucleotide sequence ID" value="NZ_CP115541.1"/>
</dbReference>
<gene>
    <name evidence="1" type="ORF">PDM29_06155</name>
</gene>
<name>A0ABY9YSE0_9GAMM</name>
<dbReference type="EMBL" id="CP115541">
    <property type="protein sequence ID" value="WNH53860.1"/>
    <property type="molecule type" value="Genomic_DNA"/>
</dbReference>
<protein>
    <submittedName>
        <fullName evidence="1">Uncharacterized protein</fullName>
    </submittedName>
</protein>
<dbReference type="Proteomes" id="UP001302072">
    <property type="component" value="Chromosome"/>
</dbReference>
<keyword evidence="2" id="KW-1185">Reference proteome</keyword>
<reference evidence="1 2" key="1">
    <citation type="submission" date="2022-12" db="EMBL/GenBank/DDBJ databases">
        <title>Two new species, Stenotrophomonas aracearum and Stenotrophomonas oahuensis, isolated from Anthurium (Araceae family) in Hawaii.</title>
        <authorList>
            <person name="Chunag S.C."/>
            <person name="Dobhal S."/>
            <person name="Alvarez A."/>
            <person name="Arif M."/>
        </authorList>
    </citation>
    <scope>NUCLEOTIDE SEQUENCE [LARGE SCALE GENOMIC DNA]</scope>
    <source>
        <strain evidence="1 2">A5586</strain>
    </source>
</reference>
<proteinExistence type="predicted"/>
<evidence type="ECO:0000313" key="1">
    <source>
        <dbReference type="EMBL" id="WNH53860.1"/>
    </source>
</evidence>
<evidence type="ECO:0000313" key="2">
    <source>
        <dbReference type="Proteomes" id="UP001302072"/>
    </source>
</evidence>
<sequence>MKLPFGSAEDLGVTQIHVDGTQVLQEAGETRFVMYCRVHGACVERGSVLSLPISAGMDMTIPVDEVVQGDAGGVVIVVSCDDADEADFLSGLDLAGEILTGWIESSGHASTRNPVG</sequence>
<accession>A0ABY9YSE0</accession>